<evidence type="ECO:0000313" key="1">
    <source>
        <dbReference type="EMBL" id="CCA25628.1"/>
    </source>
</evidence>
<protein>
    <submittedName>
        <fullName evidence="1">AlNc14C309G10474 protein</fullName>
    </submittedName>
</protein>
<reference evidence="1" key="1">
    <citation type="journal article" date="2011" name="PLoS Biol.">
        <title>Gene gain and loss during evolution of obligate parasitism in the white rust pathogen of Arabidopsis thaliana.</title>
        <authorList>
            <person name="Kemen E."/>
            <person name="Gardiner A."/>
            <person name="Schultz-Larsen T."/>
            <person name="Kemen A.C."/>
            <person name="Balmuth A.L."/>
            <person name="Robert-Seilaniantz A."/>
            <person name="Bailey K."/>
            <person name="Holub E."/>
            <person name="Studholme D.J."/>
            <person name="Maclean D."/>
            <person name="Jones J.D."/>
        </authorList>
    </citation>
    <scope>NUCLEOTIDE SEQUENCE</scope>
</reference>
<proteinExistence type="predicted"/>
<name>F0WW25_9STRA</name>
<gene>
    <name evidence="1" type="primary">AlNc14C309G10474</name>
    <name evidence="1" type="ORF">ALNC14_117720</name>
</gene>
<dbReference type="EMBL" id="FR824354">
    <property type="protein sequence ID" value="CCA25628.1"/>
    <property type="molecule type" value="Genomic_DNA"/>
</dbReference>
<dbReference type="HOGENOM" id="CLU_081709_0_0_1"/>
<sequence>MGLDDLLPGNTKRARATAVNAFLRFIQSEDVDLESIILYLAIFATRAGGIGEGLDKRKDSVLTAVIGRNSVVAIVRRVKMCNCVLFPSCRPSSMIRWKAIVVFFYLRTILFKTSDGSEVGLIMVCNGRMNSVNVSYGVATPRARSLLTTRSGGTVLDFFLSPLVASRREYSVQQLNLTCSTLLSNNLLSQGYLMRHGGGGVGEGLDLRNDNVSTAVIGRNFVLAIVRRVKMCNCVLFPSCRPSSTMRWKTIVVFFYVICTTFMERVPVVYQLFSILFKTSDGSEVGLIMVWHIEKTL</sequence>
<dbReference type="AlphaFoldDB" id="F0WW25"/>
<organism evidence="1">
    <name type="scientific">Albugo laibachii Nc14</name>
    <dbReference type="NCBI Taxonomy" id="890382"/>
    <lineage>
        <taxon>Eukaryota</taxon>
        <taxon>Sar</taxon>
        <taxon>Stramenopiles</taxon>
        <taxon>Oomycota</taxon>
        <taxon>Peronosporomycetes</taxon>
        <taxon>Albuginales</taxon>
        <taxon>Albuginaceae</taxon>
        <taxon>Albugo</taxon>
    </lineage>
</organism>
<accession>F0WW25</accession>
<reference evidence="1" key="2">
    <citation type="submission" date="2011-02" db="EMBL/GenBank/DDBJ databases">
        <authorList>
            <person name="MacLean D."/>
        </authorList>
    </citation>
    <scope>NUCLEOTIDE SEQUENCE</scope>
</reference>